<dbReference type="EMBL" id="FOTF01000003">
    <property type="protein sequence ID" value="SFK88710.1"/>
    <property type="molecule type" value="Genomic_DNA"/>
</dbReference>
<evidence type="ECO:0000313" key="2">
    <source>
        <dbReference type="Proteomes" id="UP000199550"/>
    </source>
</evidence>
<accession>A0A1I4D7C1</accession>
<dbReference type="AlphaFoldDB" id="A0A1I4D7C1"/>
<organism evidence="1 2">
    <name type="scientific">Loktanella salsilacus</name>
    <dbReference type="NCBI Taxonomy" id="195913"/>
    <lineage>
        <taxon>Bacteria</taxon>
        <taxon>Pseudomonadati</taxon>
        <taxon>Pseudomonadota</taxon>
        <taxon>Alphaproteobacteria</taxon>
        <taxon>Rhodobacterales</taxon>
        <taxon>Roseobacteraceae</taxon>
        <taxon>Loktanella</taxon>
    </lineage>
</organism>
<dbReference type="OrthoDB" id="7871772at2"/>
<dbReference type="RefSeq" id="WP_090185978.1">
    <property type="nucleotide sequence ID" value="NZ_FOTF01000003.1"/>
</dbReference>
<name>A0A1I4D7C1_9RHOB</name>
<dbReference type="Proteomes" id="UP000199550">
    <property type="component" value="Unassembled WGS sequence"/>
</dbReference>
<evidence type="ECO:0000313" key="1">
    <source>
        <dbReference type="EMBL" id="SFK88710.1"/>
    </source>
</evidence>
<evidence type="ECO:0008006" key="3">
    <source>
        <dbReference type="Google" id="ProtNLM"/>
    </source>
</evidence>
<sequence length="268" mass="30538">MPLDNGKVMVPWPLAEQILAAGFNAPTLRLVFSMLHQLDLRGVGGPDSQEVCPVIWASCADLRERIGPHGGKSAREIRDAAEAFVATGLVEKIALLDKSKNLQWQFSPWIWDAMRMRDLSDYVLIDLNALGSFRSTFRIQIYLVAQKCRGSNAPQFYVAYDFRKSEEANVRLLISALKAVAEVLNLVCYTALELCLDKPEPDRFKVKLVHPKTKWRKHSYMKFKRAKAIWRVGKHDYNRFDPRTVRDKRADLVKIDDLGLDQQVIAPA</sequence>
<gene>
    <name evidence="1" type="ORF">SAMN04488004_103243</name>
</gene>
<dbReference type="STRING" id="195913.SAMN04488004_103243"/>
<keyword evidence="2" id="KW-1185">Reference proteome</keyword>
<proteinExistence type="predicted"/>
<reference evidence="1 2" key="1">
    <citation type="submission" date="2016-10" db="EMBL/GenBank/DDBJ databases">
        <authorList>
            <person name="de Groot N.N."/>
        </authorList>
    </citation>
    <scope>NUCLEOTIDE SEQUENCE [LARGE SCALE GENOMIC DNA]</scope>
    <source>
        <strain evidence="1 2">DSM 16199</strain>
    </source>
</reference>
<protein>
    <recommendedName>
        <fullName evidence="3">Replication initiator protein A</fullName>
    </recommendedName>
</protein>